<evidence type="ECO:0000256" key="1">
    <source>
        <dbReference type="SAM" id="MobiDB-lite"/>
    </source>
</evidence>
<dbReference type="SUPFAM" id="SSF54928">
    <property type="entry name" value="RNA-binding domain, RBD"/>
    <property type="match status" value="1"/>
</dbReference>
<reference evidence="3" key="1">
    <citation type="submission" date="2019-03" db="EMBL/GenBank/DDBJ databases">
        <title>Snf2 controls pulcherriminic acid biosynthesis and connects pigmentation and antifungal activity of the yeast Metschnikowia pulcherrima.</title>
        <authorList>
            <person name="Gore-Lloyd D."/>
            <person name="Sumann I."/>
            <person name="Brachmann A.O."/>
            <person name="Schneeberger K."/>
            <person name="Ortiz-Merino R.A."/>
            <person name="Moreno-Beltran M."/>
            <person name="Schlaefli M."/>
            <person name="Kirner P."/>
            <person name="Santos Kron A."/>
            <person name="Wolfe K.H."/>
            <person name="Piel J."/>
            <person name="Ahrens C.H."/>
            <person name="Henk D."/>
            <person name="Freimoser F.M."/>
        </authorList>
    </citation>
    <scope>NUCLEOTIDE SEQUENCE [LARGE SCALE GENOMIC DNA]</scope>
    <source>
        <strain evidence="3">APC 1.2</strain>
    </source>
</reference>
<keyword evidence="3" id="KW-1185">Reference proteome</keyword>
<dbReference type="GO" id="GO:0003676">
    <property type="term" value="F:nucleic acid binding"/>
    <property type="evidence" value="ECO:0007669"/>
    <property type="project" value="InterPro"/>
</dbReference>
<accession>A0A4P6XWI1</accession>
<evidence type="ECO:0000313" key="2">
    <source>
        <dbReference type="EMBL" id="QBM90976.1"/>
    </source>
</evidence>
<feature type="region of interest" description="Disordered" evidence="1">
    <location>
        <begin position="145"/>
        <end position="173"/>
    </location>
</feature>
<gene>
    <name evidence="2" type="ORF">METSCH_G00160</name>
</gene>
<protein>
    <recommendedName>
        <fullName evidence="4">RRM domain-containing protein</fullName>
    </recommendedName>
</protein>
<organism evidence="2 3">
    <name type="scientific">Metschnikowia aff. pulcherrima</name>
    <dbReference type="NCBI Taxonomy" id="2163413"/>
    <lineage>
        <taxon>Eukaryota</taxon>
        <taxon>Fungi</taxon>
        <taxon>Dikarya</taxon>
        <taxon>Ascomycota</taxon>
        <taxon>Saccharomycotina</taxon>
        <taxon>Pichiomycetes</taxon>
        <taxon>Metschnikowiaceae</taxon>
        <taxon>Metschnikowia</taxon>
    </lineage>
</organism>
<dbReference type="Proteomes" id="UP000292447">
    <property type="component" value="Chromosome VII"/>
</dbReference>
<proteinExistence type="predicted"/>
<feature type="compositionally biased region" description="Polar residues" evidence="1">
    <location>
        <begin position="156"/>
        <end position="173"/>
    </location>
</feature>
<feature type="compositionally biased region" description="Basic and acidic residues" evidence="1">
    <location>
        <begin position="145"/>
        <end position="154"/>
    </location>
</feature>
<dbReference type="AlphaFoldDB" id="A0A4P6XWI1"/>
<sequence length="628" mass="71375">MSQENHHEDLVKALNELVLEPSNPEKAKAITYNPISLVIHNLRHSENLISQLQDVLDEKTKSDSLEGISEISLLAQDRFSETEKTDSAIITLRNEENADAYLKCLSSATSITCTDLPLLVMRSKKESQDGKKSHKRYDTIRESRSFGKYGHGDSFEPSSMNSPRHSPKKSISNDNGEVFYDAIVIENLGQIFSQPISLGLVQEVLSKFSLFGPLDAAFLPIESENGAKYKLEKAGFIGFAHENNFLEDLLRCFYHLDGLTIKQLFDFTNTDIHEVSLHGPASTNDLEGPHLKLSLCQQKHSRLLVENGLQAFIAFDHHENPSVCDLVEQKEVYERQVKRFSKAVNYQETNVYVNNLAVLFQNDDIAWYKFWNQFGEGGIKSAKIIKPQFYSKRHDDSSERFGFVFYRDVRMALRAILLTNNKTVKFKNHPGFKVEASFAIQKDTHAKHQSQLNFHSPWHRSHFSERSIWPDRQRSSSPAILGGNYQNLHGHPVQHVPVYAPGYHGNNAYSSHIENMQFLPFHENYLMGPYNPGPSPPNYNFMYGHAALFVPARRLSEGQYVPAWMNTPSSRHNEFSFFNPYSYPGPPPYSNRSPSSDLVDETRPSSRENDSGTTDDTKNEDSSEKTGS</sequence>
<evidence type="ECO:0000313" key="3">
    <source>
        <dbReference type="Proteomes" id="UP000292447"/>
    </source>
</evidence>
<name>A0A4P6XWI1_9ASCO</name>
<dbReference type="STRING" id="2163413.A0A4P6XWI1"/>
<dbReference type="EMBL" id="CP034462">
    <property type="protein sequence ID" value="QBM90976.1"/>
    <property type="molecule type" value="Genomic_DNA"/>
</dbReference>
<dbReference type="Gene3D" id="3.30.70.330">
    <property type="match status" value="1"/>
</dbReference>
<feature type="compositionally biased region" description="Basic and acidic residues" evidence="1">
    <location>
        <begin position="600"/>
        <end position="628"/>
    </location>
</feature>
<dbReference type="InterPro" id="IPR035979">
    <property type="entry name" value="RBD_domain_sf"/>
</dbReference>
<feature type="region of interest" description="Disordered" evidence="1">
    <location>
        <begin position="586"/>
        <end position="628"/>
    </location>
</feature>
<evidence type="ECO:0008006" key="4">
    <source>
        <dbReference type="Google" id="ProtNLM"/>
    </source>
</evidence>
<dbReference type="InterPro" id="IPR012677">
    <property type="entry name" value="Nucleotide-bd_a/b_plait_sf"/>
</dbReference>